<evidence type="ECO:0000313" key="1">
    <source>
        <dbReference type="Proteomes" id="UP000887565"/>
    </source>
</evidence>
<evidence type="ECO:0000313" key="2">
    <source>
        <dbReference type="WBParaSite" id="nRc.2.0.1.t22685-RA"/>
    </source>
</evidence>
<name>A0A915JA86_ROMCU</name>
<dbReference type="WBParaSite" id="nRc.2.0.1.t22685-RA">
    <property type="protein sequence ID" value="nRc.2.0.1.t22685-RA"/>
    <property type="gene ID" value="nRc.2.0.1.g22685"/>
</dbReference>
<proteinExistence type="predicted"/>
<dbReference type="Proteomes" id="UP000887565">
    <property type="component" value="Unplaced"/>
</dbReference>
<reference evidence="2" key="1">
    <citation type="submission" date="2022-11" db="UniProtKB">
        <authorList>
            <consortium name="WormBaseParasite"/>
        </authorList>
    </citation>
    <scope>IDENTIFICATION</scope>
</reference>
<organism evidence="1 2">
    <name type="scientific">Romanomermis culicivorax</name>
    <name type="common">Nematode worm</name>
    <dbReference type="NCBI Taxonomy" id="13658"/>
    <lineage>
        <taxon>Eukaryota</taxon>
        <taxon>Metazoa</taxon>
        <taxon>Ecdysozoa</taxon>
        <taxon>Nematoda</taxon>
        <taxon>Enoplea</taxon>
        <taxon>Dorylaimia</taxon>
        <taxon>Mermithida</taxon>
        <taxon>Mermithoidea</taxon>
        <taxon>Mermithidae</taxon>
        <taxon>Romanomermis</taxon>
    </lineage>
</organism>
<keyword evidence="1" id="KW-1185">Reference proteome</keyword>
<sequence length="99" mass="11191">MRQNSFDTSSNVYNTSAKCRLASVFHDSKKFRAERTKMVVAVREFGLNRKYQHIANISFLNGTKSTYHKVPRGTIAPAPLNTVLPPKYGLAYGEIDRIV</sequence>
<protein>
    <submittedName>
        <fullName evidence="2">Uncharacterized protein</fullName>
    </submittedName>
</protein>
<dbReference type="AlphaFoldDB" id="A0A915JA86"/>
<accession>A0A915JA86</accession>